<evidence type="ECO:0000313" key="1">
    <source>
        <dbReference type="EMBL" id="KKK75745.1"/>
    </source>
</evidence>
<accession>A0A0F8YPP8</accession>
<protein>
    <submittedName>
        <fullName evidence="1">Uncharacterized protein</fullName>
    </submittedName>
</protein>
<organism evidence="1">
    <name type="scientific">marine sediment metagenome</name>
    <dbReference type="NCBI Taxonomy" id="412755"/>
    <lineage>
        <taxon>unclassified sequences</taxon>
        <taxon>metagenomes</taxon>
        <taxon>ecological metagenomes</taxon>
    </lineage>
</organism>
<gene>
    <name evidence="1" type="ORF">LCGC14_2870620</name>
</gene>
<sequence length="93" mass="10387">KEKGGRPKGSGIYLSDDGKAERRHLVRTRARLLRLVLATDDMERIRMLVARIEPIQAQIIVIGGPLNDNLMHRDPQLRDAIGAKLREASKHGG</sequence>
<name>A0A0F8YPP8_9ZZZZ</name>
<comment type="caution">
    <text evidence="1">The sequence shown here is derived from an EMBL/GenBank/DDBJ whole genome shotgun (WGS) entry which is preliminary data.</text>
</comment>
<dbReference type="EMBL" id="LAZR01055721">
    <property type="protein sequence ID" value="KKK75745.1"/>
    <property type="molecule type" value="Genomic_DNA"/>
</dbReference>
<dbReference type="AlphaFoldDB" id="A0A0F8YPP8"/>
<proteinExistence type="predicted"/>
<reference evidence="1" key="1">
    <citation type="journal article" date="2015" name="Nature">
        <title>Complex archaea that bridge the gap between prokaryotes and eukaryotes.</title>
        <authorList>
            <person name="Spang A."/>
            <person name="Saw J.H."/>
            <person name="Jorgensen S.L."/>
            <person name="Zaremba-Niedzwiedzka K."/>
            <person name="Martijn J."/>
            <person name="Lind A.E."/>
            <person name="van Eijk R."/>
            <person name="Schleper C."/>
            <person name="Guy L."/>
            <person name="Ettema T.J."/>
        </authorList>
    </citation>
    <scope>NUCLEOTIDE SEQUENCE</scope>
</reference>
<feature type="non-terminal residue" evidence="1">
    <location>
        <position position="1"/>
    </location>
</feature>